<proteinExistence type="inferred from homology"/>
<evidence type="ECO:0000313" key="4">
    <source>
        <dbReference type="EMBL" id="KAL2745816.1"/>
    </source>
</evidence>
<feature type="domain" description="Protein kinase" evidence="3">
    <location>
        <begin position="244"/>
        <end position="605"/>
    </location>
</feature>
<organism evidence="4 5">
    <name type="scientific">Vespula maculifrons</name>
    <name type="common">Eastern yellow jacket</name>
    <name type="synonym">Wasp</name>
    <dbReference type="NCBI Taxonomy" id="7453"/>
    <lineage>
        <taxon>Eukaryota</taxon>
        <taxon>Metazoa</taxon>
        <taxon>Ecdysozoa</taxon>
        <taxon>Arthropoda</taxon>
        <taxon>Hexapoda</taxon>
        <taxon>Insecta</taxon>
        <taxon>Pterygota</taxon>
        <taxon>Neoptera</taxon>
        <taxon>Endopterygota</taxon>
        <taxon>Hymenoptera</taxon>
        <taxon>Apocrita</taxon>
        <taxon>Aculeata</taxon>
        <taxon>Vespoidea</taxon>
        <taxon>Vespidae</taxon>
        <taxon>Vespinae</taxon>
        <taxon>Vespula</taxon>
    </lineage>
</organism>
<dbReference type="Proteomes" id="UP001607303">
    <property type="component" value="Unassembled WGS sequence"/>
</dbReference>
<dbReference type="InterPro" id="IPR011009">
    <property type="entry name" value="Kinase-like_dom_sf"/>
</dbReference>
<accession>A0ABD2CLD4</accession>
<dbReference type="InterPro" id="IPR052402">
    <property type="entry name" value="ADCK_kinase"/>
</dbReference>
<dbReference type="InterPro" id="IPR004147">
    <property type="entry name" value="ABC1_dom"/>
</dbReference>
<dbReference type="PROSITE" id="PS50011">
    <property type="entry name" value="PROTEIN_KINASE_DOM"/>
    <property type="match status" value="1"/>
</dbReference>
<dbReference type="EMBL" id="JAYRBN010000040">
    <property type="protein sequence ID" value="KAL2745816.1"/>
    <property type="molecule type" value="Genomic_DNA"/>
</dbReference>
<dbReference type="PANTHER" id="PTHR45890">
    <property type="entry name" value="AARF DOMAIN CONTAINING KINASE 2 (PREDICTED)"/>
    <property type="match status" value="1"/>
</dbReference>
<keyword evidence="2" id="KW-1133">Transmembrane helix</keyword>
<dbReference type="CDD" id="cd13971">
    <property type="entry name" value="ADCK2-like"/>
    <property type="match status" value="1"/>
</dbReference>
<dbReference type="SUPFAM" id="SSF56112">
    <property type="entry name" value="Protein kinase-like (PK-like)"/>
    <property type="match status" value="1"/>
</dbReference>
<comment type="caution">
    <text evidence="4">The sequence shown here is derived from an EMBL/GenBank/DDBJ whole genome shotgun (WGS) entry which is preliminary data.</text>
</comment>
<evidence type="ECO:0000256" key="2">
    <source>
        <dbReference type="SAM" id="Phobius"/>
    </source>
</evidence>
<evidence type="ECO:0000256" key="1">
    <source>
        <dbReference type="ARBA" id="ARBA00009670"/>
    </source>
</evidence>
<reference evidence="4 5" key="1">
    <citation type="journal article" date="2024" name="Ann. Entomol. Soc. Am.">
        <title>Genomic analyses of the southern and eastern yellowjacket wasps (Hymenoptera: Vespidae) reveal evolutionary signatures of social life.</title>
        <authorList>
            <person name="Catto M.A."/>
            <person name="Caine P.B."/>
            <person name="Orr S.E."/>
            <person name="Hunt B.G."/>
            <person name="Goodisman M.A.D."/>
        </authorList>
    </citation>
    <scope>NUCLEOTIDE SEQUENCE [LARGE SCALE GENOMIC DNA]</scope>
    <source>
        <strain evidence="4">232</strain>
        <tissue evidence="4">Head and thorax</tissue>
    </source>
</reference>
<name>A0ABD2CLD4_VESMC</name>
<evidence type="ECO:0000313" key="5">
    <source>
        <dbReference type="Proteomes" id="UP001607303"/>
    </source>
</evidence>
<keyword evidence="2" id="KW-0812">Transmembrane</keyword>
<dbReference type="AlphaFoldDB" id="A0ABD2CLD4"/>
<comment type="similarity">
    <text evidence="1">Belongs to the protein kinase superfamily. ADCK protein kinase family.</text>
</comment>
<keyword evidence="5" id="KW-1185">Reference proteome</keyword>
<gene>
    <name evidence="4" type="ORF">V1477_005970</name>
</gene>
<protein>
    <submittedName>
        <fullName evidence="4">AarF domain-containing protein kinase 2-like</fullName>
    </submittedName>
</protein>
<dbReference type="Pfam" id="PF03109">
    <property type="entry name" value="ABC1"/>
    <property type="match status" value="1"/>
</dbReference>
<sequence>MFKICTKIVRIFKVWRFSRYQNGGYAGRKSKYDIRRENRCHSTINRLGKINLIKRMISNMIFTVSHESDVRNKERYFRPLVKVEENGGFFSGIAEAILIIARLVVIMFAAIILATAFLMIRLTNSQVFPGILRRVIIFLGPTFIKFGQWMSTRKDLFPENVCNSLTHLQRNASCHSWLYTKNLLKATYGPNWRDVFVEFEDEIPIGSGCCAQVQSSMKERVYKAWVDLNVHAGRIQEPRLSCFVEIIEYLNMGHFFTTLEKIFTTDEHEKIDKIGRKLQPVAVKVLHPGIKNQIKRDLKIMRVFSKLATYVVPELHWLSLTDCIDEFSLIMEQQVDMRLEANNLLRFTNNFVKTEEIVFPRPYMEFTRNEILVETFHEGSPISNYIDYEDNKVQHKLAKLGITMILKMVSDMYLYVCMCKGKRVFSDNFIHCDLHPGNILVQEVKKQRSTFLDSFLSIISSDYTENDPRLVILDCGLVVSLNNRCRKHLRDIFRSVLMGNGELAAEYILEHTFHMTPDPDGFKTTMNNIVTAYLKNPGNFNNVNVSTVVSELFSAMVRHRVKQDGSFSSVILSMVVIEGLGRSLDPNIDIFSEVLPFVFNNTVYG</sequence>
<dbReference type="PANTHER" id="PTHR45890:SF1">
    <property type="entry name" value="AARF DOMAIN CONTAINING KINASE 2"/>
    <property type="match status" value="1"/>
</dbReference>
<evidence type="ECO:0000259" key="3">
    <source>
        <dbReference type="PROSITE" id="PS50011"/>
    </source>
</evidence>
<feature type="transmembrane region" description="Helical" evidence="2">
    <location>
        <begin position="96"/>
        <end position="119"/>
    </location>
</feature>
<keyword evidence="2" id="KW-0472">Membrane</keyword>
<dbReference type="InterPro" id="IPR000719">
    <property type="entry name" value="Prot_kinase_dom"/>
</dbReference>
<dbReference type="InterPro" id="IPR044095">
    <property type="entry name" value="ADCK2_dom"/>
</dbReference>